<reference evidence="2 3" key="1">
    <citation type="journal article" date="2012" name="J. Bacteriol.">
        <title>Genome Sequence of Nitratireductor aquibiodomus Strain RA22.</title>
        <authorList>
            <person name="Singh A."/>
            <person name="Jangir P.K."/>
            <person name="Kumari C."/>
            <person name="Sharma R."/>
        </authorList>
    </citation>
    <scope>NUCLEOTIDE SEQUENCE [LARGE SCALE GENOMIC DNA]</scope>
    <source>
        <strain evidence="2 3">RA22</strain>
    </source>
</reference>
<feature type="region of interest" description="Disordered" evidence="1">
    <location>
        <begin position="240"/>
        <end position="286"/>
    </location>
</feature>
<name>I5BW16_9HYPH</name>
<comment type="caution">
    <text evidence="2">The sequence shown here is derived from an EMBL/GenBank/DDBJ whole genome shotgun (WGS) entry which is preliminary data.</text>
</comment>
<gene>
    <name evidence="2" type="ORF">A33O_14350</name>
</gene>
<evidence type="ECO:0000256" key="1">
    <source>
        <dbReference type="SAM" id="MobiDB-lite"/>
    </source>
</evidence>
<dbReference type="EMBL" id="AJXZ01000036">
    <property type="protein sequence ID" value="EIM73768.1"/>
    <property type="molecule type" value="Genomic_DNA"/>
</dbReference>
<evidence type="ECO:0000313" key="2">
    <source>
        <dbReference type="EMBL" id="EIM73768.1"/>
    </source>
</evidence>
<feature type="region of interest" description="Disordered" evidence="1">
    <location>
        <begin position="24"/>
        <end position="47"/>
    </location>
</feature>
<evidence type="ECO:0000313" key="3">
    <source>
        <dbReference type="Proteomes" id="UP000004622"/>
    </source>
</evidence>
<sequence length="1173" mass="126879">MKGMNMEELSPQARQVLQEMEAELAAKRSASDQEVLTRADKEFGSDPVSRGLASMATGIAQAGFETKDFIFGEPEEGKKSQTRRDVEALDRALDNESVGYGLTSGVSQMVVGLIGAGKLLTPVKAAQKLKTAGKAGRAAYETGKAAAASAVVLDPHEERLSDLVESFPALQNPVTDYLASDIEDSAAEGRFKNAIESIGVDFALLGALKVIKLLRAGKTDAAAKEIAKLERARAANVDAFGMDFGPTPQNAPSATHAAPSPSAEASMPLKAETPLSESPRASNADDGAEAISNLTASPPKAEPPSAIPMMEVSTDDISAILKGTKSDIEAVSRFGSREAAAEAGQLAARGASRLPWQKLHTPDGLRDFMSNAADTLKADMDKAKGGDILRDTEVAEKVRQMADYFGDDPSTIMGELAESGQHASLMTSRMEAAYLISNRVFQETYETAVKLRNGMLDEWGGDTAKATLELKDRLRVAATVFASAQAMRSAAGRSMQRLRGQYRLTPADLEGINSLDAEQLADLLYSTKGDPKKLAQTANPTFLRRMTNEANFLLQNNLLWGWPTHLVNLTSNTLMMVGRPTEKLLGAIALGPKSGGDILRRQAIEEYSATVAALGDGWTAAVEAFKRGDSKLAPHNTEFFQGAVQQQALPWKPVTGLMDIVENAWRSANYRNLVGLPTRSLGAADEFFKTLRYRAYVQGQAASRAHGLGLKGQDYQRYIREELEKAIDPASGKALDSRALREAQATTFQNELLAGTAGATIQQARNRHPILTLILPFVKTPVNVLRYGWKMTPGLNLLQKEFREAWRGAHGEEAKAHAIGQMALGSLFMGLSATLALNGRMTGSGPKDPRLQAELKASGWQPYSYVIENDDGTKTYINMGRFDPISMAMGLMADLVDLARHDPENSGAEMGMGAVAMSLAKSFTDRTFLQNINQTLEALSDPDGKRAERWLGTIAGNLVPLSSGLRQVNPDPYMREARSLVDNIMKNVPGFSQTLPPRRNFMGEPIWRRTGLVMDDEADEVEAEHNRIMIETDRGIGSVDPDLDGTDLRDITLDTGQNAYDRLQELSGHIPGEKPLKAHLAKLIRSNTYQDLPDGDSGVKGTRLNALGRLVGQYRTAAKKVLLREAPELRLLVKSRQRAAHGAYLKNKGVRKSEASARALLEALSPQGTPSGQ</sequence>
<protein>
    <submittedName>
        <fullName evidence="2">Uncharacterized protein</fullName>
    </submittedName>
</protein>
<feature type="compositionally biased region" description="Low complexity" evidence="1">
    <location>
        <begin position="251"/>
        <end position="268"/>
    </location>
</feature>
<dbReference type="PATRIC" id="fig|1189611.3.peg.2905"/>
<proteinExistence type="predicted"/>
<dbReference type="AlphaFoldDB" id="I5BW16"/>
<accession>I5BW16</accession>
<organism evidence="2 3">
    <name type="scientific">Nitratireductor aquibiodomus RA22</name>
    <dbReference type="NCBI Taxonomy" id="1189611"/>
    <lineage>
        <taxon>Bacteria</taxon>
        <taxon>Pseudomonadati</taxon>
        <taxon>Pseudomonadota</taxon>
        <taxon>Alphaproteobacteria</taxon>
        <taxon>Hyphomicrobiales</taxon>
        <taxon>Phyllobacteriaceae</taxon>
        <taxon>Nitratireductor</taxon>
    </lineage>
</organism>
<feature type="compositionally biased region" description="Basic and acidic residues" evidence="1">
    <location>
        <begin position="24"/>
        <end position="44"/>
    </location>
</feature>
<dbReference type="Proteomes" id="UP000004622">
    <property type="component" value="Unassembled WGS sequence"/>
</dbReference>